<organism evidence="1 2">
    <name type="scientific">Lindgomyces ingoldianus</name>
    <dbReference type="NCBI Taxonomy" id="673940"/>
    <lineage>
        <taxon>Eukaryota</taxon>
        <taxon>Fungi</taxon>
        <taxon>Dikarya</taxon>
        <taxon>Ascomycota</taxon>
        <taxon>Pezizomycotina</taxon>
        <taxon>Dothideomycetes</taxon>
        <taxon>Pleosporomycetidae</taxon>
        <taxon>Pleosporales</taxon>
        <taxon>Lindgomycetaceae</taxon>
        <taxon>Lindgomyces</taxon>
    </lineage>
</organism>
<sequence>MSTVSNAVIDDTKDYLARLRTQTGKPLRDAILEEYKDRRQENHKSTEFLKNLKCFLPIETMDNGWHVYHYNEQTRPIVKLYESGPPAEGYVAVSWPWKPAKGENDSKGAYRLQETNALVEVRNIVLDRIIQFIRYKRRRRDMIPFWIDKLSITQEEPSRQEGMQSMDLVYKQCKFAVGHLWVEIETQVEMNHLANLLSGQLVNSKCDEPFLQKEINDQTADEVLDLLVRITDDQWWNRAWIYQEDYLAGEKMWLLIRHARGLDKSCAREVLGDLSGEVAIKSTIFKHCATLFCLALPQTDQNRSRKCEKVISKAGKYNILCKYRGRRSNISKAMTLDIFRDLDKREIKVRSDLLAIAANVCGYSTRIPTIKGKTFNSSLSLSLLTLYIANGEILKNNCKEATPFENVFKFLETHAIDINAPLRDGVPTFTKHCRLSVSSLSEAGIHTKGILWKLSDLIRPGRLQNRCSSEDSKGKIVRQRDVFQGRLNDYQRGRLFDLVTVLKQRKNRRYKRLRDDLIFYLKHHNPSTSRDDWPSTFVMDIMATSIVDAMDDGKYLQLARPVGGFPTTGRGIPYGAMFARDRSELQCPGPTYIFTSWARTKKQSEDTMQCKTLAKYVSVEVGVDVCDKLVSLRTKKWINGLCLFRGQKKYPFIFPWPESLSL</sequence>
<name>A0ACB6QD07_9PLEO</name>
<dbReference type="EMBL" id="MU003534">
    <property type="protein sequence ID" value="KAF2464806.1"/>
    <property type="molecule type" value="Genomic_DNA"/>
</dbReference>
<reference evidence="1" key="1">
    <citation type="journal article" date="2020" name="Stud. Mycol.">
        <title>101 Dothideomycetes genomes: a test case for predicting lifestyles and emergence of pathogens.</title>
        <authorList>
            <person name="Haridas S."/>
            <person name="Albert R."/>
            <person name="Binder M."/>
            <person name="Bloem J."/>
            <person name="Labutti K."/>
            <person name="Salamov A."/>
            <person name="Andreopoulos B."/>
            <person name="Baker S."/>
            <person name="Barry K."/>
            <person name="Bills G."/>
            <person name="Bluhm B."/>
            <person name="Cannon C."/>
            <person name="Castanera R."/>
            <person name="Culley D."/>
            <person name="Daum C."/>
            <person name="Ezra D."/>
            <person name="Gonzalez J."/>
            <person name="Henrissat B."/>
            <person name="Kuo A."/>
            <person name="Liang C."/>
            <person name="Lipzen A."/>
            <person name="Lutzoni F."/>
            <person name="Magnuson J."/>
            <person name="Mondo S."/>
            <person name="Nolan M."/>
            <person name="Ohm R."/>
            <person name="Pangilinan J."/>
            <person name="Park H.-J."/>
            <person name="Ramirez L."/>
            <person name="Alfaro M."/>
            <person name="Sun H."/>
            <person name="Tritt A."/>
            <person name="Yoshinaga Y."/>
            <person name="Zwiers L.-H."/>
            <person name="Turgeon B."/>
            <person name="Goodwin S."/>
            <person name="Spatafora J."/>
            <person name="Crous P."/>
            <person name="Grigoriev I."/>
        </authorList>
    </citation>
    <scope>NUCLEOTIDE SEQUENCE</scope>
    <source>
        <strain evidence="1">ATCC 200398</strain>
    </source>
</reference>
<comment type="caution">
    <text evidence="1">The sequence shown here is derived from an EMBL/GenBank/DDBJ whole genome shotgun (WGS) entry which is preliminary data.</text>
</comment>
<accession>A0ACB6QD07</accession>
<proteinExistence type="predicted"/>
<protein>
    <submittedName>
        <fullName evidence="1">Uncharacterized protein</fullName>
    </submittedName>
</protein>
<dbReference type="Proteomes" id="UP000799755">
    <property type="component" value="Unassembled WGS sequence"/>
</dbReference>
<keyword evidence="2" id="KW-1185">Reference proteome</keyword>
<evidence type="ECO:0000313" key="2">
    <source>
        <dbReference type="Proteomes" id="UP000799755"/>
    </source>
</evidence>
<gene>
    <name evidence="1" type="ORF">BDR25DRAFT_346578</name>
</gene>
<evidence type="ECO:0000313" key="1">
    <source>
        <dbReference type="EMBL" id="KAF2464806.1"/>
    </source>
</evidence>